<keyword evidence="3" id="KW-1185">Reference proteome</keyword>
<dbReference type="GeneID" id="37206628"/>
<dbReference type="RefSeq" id="XP_025565154.1">
    <property type="nucleotide sequence ID" value="XM_025702036.1"/>
</dbReference>
<feature type="region of interest" description="Disordered" evidence="1">
    <location>
        <begin position="34"/>
        <end position="63"/>
    </location>
</feature>
<evidence type="ECO:0000313" key="3">
    <source>
        <dbReference type="Proteomes" id="UP000248405"/>
    </source>
</evidence>
<dbReference type="AlphaFoldDB" id="A0A319BK63"/>
<reference evidence="2" key="1">
    <citation type="submission" date="2016-12" db="EMBL/GenBank/DDBJ databases">
        <title>The genomes of Aspergillus section Nigri reveals drivers in fungal speciation.</title>
        <authorList>
            <consortium name="DOE Joint Genome Institute"/>
            <person name="Vesth T.C."/>
            <person name="Nybo J."/>
            <person name="Theobald S."/>
            <person name="Brandl J."/>
            <person name="Frisvad J.C."/>
            <person name="Nielsen K.F."/>
            <person name="Lyhne E.K."/>
            <person name="Kogle M.E."/>
            <person name="Kuo A."/>
            <person name="Riley R."/>
            <person name="Clum A."/>
            <person name="Nolan M."/>
            <person name="Lipzen A."/>
            <person name="Salamov A."/>
            <person name="Henrissat B."/>
            <person name="Wiebenga A."/>
            <person name="De Vries R.P."/>
            <person name="Grigoriev I.V."/>
            <person name="Mortensen U.H."/>
            <person name="Andersen M.R."/>
            <person name="Baker S.E."/>
        </authorList>
    </citation>
    <scope>NUCLEOTIDE SEQUENCE [LARGE SCALE GENOMIC DNA]</scope>
    <source>
        <strain evidence="2">CBS 113365</strain>
    </source>
</reference>
<accession>A0A319BK63</accession>
<evidence type="ECO:0000256" key="1">
    <source>
        <dbReference type="SAM" id="MobiDB-lite"/>
    </source>
</evidence>
<sequence length="63" mass="7083">MPSSDQHNDTIAQAFRDITRYACKTINPCPHLTGWSQWRNDSSGAGKSFGQPGRKDRGVTERF</sequence>
<dbReference type="Proteomes" id="UP000248405">
    <property type="component" value="Unassembled WGS sequence"/>
</dbReference>
<proteinExistence type="predicted"/>
<protein>
    <submittedName>
        <fullName evidence="2">Uncharacterized protein</fullName>
    </submittedName>
</protein>
<gene>
    <name evidence="2" type="ORF">BO88DRAFT_225315</name>
</gene>
<dbReference type="EMBL" id="KZ821618">
    <property type="protein sequence ID" value="PYH71360.1"/>
    <property type="molecule type" value="Genomic_DNA"/>
</dbReference>
<feature type="compositionally biased region" description="Basic and acidic residues" evidence="1">
    <location>
        <begin position="53"/>
        <end position="63"/>
    </location>
</feature>
<organism evidence="2 3">
    <name type="scientific">Aspergillus vadensis (strain CBS 113365 / IMI 142717 / IBT 24658)</name>
    <dbReference type="NCBI Taxonomy" id="1448311"/>
    <lineage>
        <taxon>Eukaryota</taxon>
        <taxon>Fungi</taxon>
        <taxon>Dikarya</taxon>
        <taxon>Ascomycota</taxon>
        <taxon>Pezizomycotina</taxon>
        <taxon>Eurotiomycetes</taxon>
        <taxon>Eurotiomycetidae</taxon>
        <taxon>Eurotiales</taxon>
        <taxon>Aspergillaceae</taxon>
        <taxon>Aspergillus</taxon>
        <taxon>Aspergillus subgen. Circumdati</taxon>
    </lineage>
</organism>
<feature type="compositionally biased region" description="Polar residues" evidence="1">
    <location>
        <begin position="34"/>
        <end position="45"/>
    </location>
</feature>
<evidence type="ECO:0000313" key="2">
    <source>
        <dbReference type="EMBL" id="PYH71360.1"/>
    </source>
</evidence>
<name>A0A319BK63_ASPVC</name>